<dbReference type="NCBIfam" id="NF007756">
    <property type="entry name" value="PRK10437.1"/>
    <property type="match status" value="1"/>
</dbReference>
<dbReference type="InterPro" id="IPR015892">
    <property type="entry name" value="Carbonic_anhydrase_CS"/>
</dbReference>
<dbReference type="InterPro" id="IPR001765">
    <property type="entry name" value="Carbonic_anhydrase"/>
</dbReference>
<dbReference type="PANTHER" id="PTHR11002">
    <property type="entry name" value="CARBONIC ANHYDRASE"/>
    <property type="match status" value="1"/>
</dbReference>
<sequence length="214" mass="24268">MNELDQLFQNNARWAEAINEEDPTFFAKLAKQQAPEYLWIGCSDARVPANEIVGLLPGDLFVHRNVANVVLHTDLNCLSVIQYAVDVLKVKHILVTGHYGCGGVRASMRDDQLGLIDGWLRTIRDLYYRHRDHLASFLTEEAQVDRLCELNVIQQVANVSHTSIVQNAWHRGQSLAVHGCIYGIKDGIWKNLDVTISSPEQLPAQYRLRPFRPV</sequence>
<comment type="similarity">
    <text evidence="2 8">Belongs to the beta-class carbonic anhydrase family.</text>
</comment>
<dbReference type="Proteomes" id="UP000831189">
    <property type="component" value="Chromosome"/>
</dbReference>
<dbReference type="Pfam" id="PF00484">
    <property type="entry name" value="Pro_CA"/>
    <property type="match status" value="1"/>
</dbReference>
<keyword evidence="4" id="KW-0479">Metal-binding</keyword>
<reference evidence="9 10" key="1">
    <citation type="submission" date="2022-04" db="EMBL/GenBank/DDBJ databases">
        <title>Pseudomonas knackmussii B09-2.</title>
        <authorList>
            <person name="Deng Y."/>
        </authorList>
    </citation>
    <scope>NUCLEOTIDE SEQUENCE [LARGE SCALE GENOMIC DNA]</scope>
    <source>
        <strain evidence="9 10">B09-2</strain>
    </source>
</reference>
<organism evidence="9 10">
    <name type="scientific">Pseudomonas knackmussii</name>
    <dbReference type="NCBI Taxonomy" id="65741"/>
    <lineage>
        <taxon>Bacteria</taxon>
        <taxon>Pseudomonadati</taxon>
        <taxon>Pseudomonadota</taxon>
        <taxon>Gammaproteobacteria</taxon>
        <taxon>Pseudomonadales</taxon>
        <taxon>Pseudomonadaceae</taxon>
        <taxon>Pseudomonas</taxon>
    </lineage>
</organism>
<evidence type="ECO:0000256" key="5">
    <source>
        <dbReference type="ARBA" id="ARBA00022833"/>
    </source>
</evidence>
<dbReference type="PROSITE" id="PS00705">
    <property type="entry name" value="PROK_CO2_ANHYDRASE_2"/>
    <property type="match status" value="1"/>
</dbReference>
<comment type="function">
    <text evidence="8">Reversible hydration of carbon dioxide.</text>
</comment>
<dbReference type="CDD" id="cd00883">
    <property type="entry name" value="beta_CA_cladeA"/>
    <property type="match status" value="1"/>
</dbReference>
<evidence type="ECO:0000256" key="2">
    <source>
        <dbReference type="ARBA" id="ARBA00006217"/>
    </source>
</evidence>
<evidence type="ECO:0000256" key="8">
    <source>
        <dbReference type="RuleBase" id="RU003956"/>
    </source>
</evidence>
<keyword evidence="10" id="KW-1185">Reference proteome</keyword>
<evidence type="ECO:0000256" key="4">
    <source>
        <dbReference type="ARBA" id="ARBA00022723"/>
    </source>
</evidence>
<evidence type="ECO:0000313" key="10">
    <source>
        <dbReference type="Proteomes" id="UP000831189"/>
    </source>
</evidence>
<dbReference type="InterPro" id="IPR036874">
    <property type="entry name" value="Carbonic_anhydrase_sf"/>
</dbReference>
<comment type="cofactor">
    <cofactor evidence="1">
        <name>Zn(2+)</name>
        <dbReference type="ChEBI" id="CHEBI:29105"/>
    </cofactor>
</comment>
<name>A0ABY4KND4_9PSED</name>
<comment type="catalytic activity">
    <reaction evidence="7 8">
        <text>hydrogencarbonate + H(+) = CO2 + H2O</text>
        <dbReference type="Rhea" id="RHEA:10748"/>
        <dbReference type="ChEBI" id="CHEBI:15377"/>
        <dbReference type="ChEBI" id="CHEBI:15378"/>
        <dbReference type="ChEBI" id="CHEBI:16526"/>
        <dbReference type="ChEBI" id="CHEBI:17544"/>
        <dbReference type="EC" id="4.2.1.1"/>
    </reaction>
</comment>
<evidence type="ECO:0000313" key="9">
    <source>
        <dbReference type="EMBL" id="UPQ81915.1"/>
    </source>
</evidence>
<evidence type="ECO:0000256" key="6">
    <source>
        <dbReference type="ARBA" id="ARBA00023239"/>
    </source>
</evidence>
<dbReference type="PANTHER" id="PTHR11002:SF76">
    <property type="entry name" value="CARBONIC ANHYDRASE"/>
    <property type="match status" value="1"/>
</dbReference>
<proteinExistence type="inferred from homology"/>
<dbReference type="SUPFAM" id="SSF53056">
    <property type="entry name" value="beta-carbonic anhydrase, cab"/>
    <property type="match status" value="1"/>
</dbReference>
<evidence type="ECO:0000256" key="3">
    <source>
        <dbReference type="ARBA" id="ARBA00012925"/>
    </source>
</evidence>
<dbReference type="EMBL" id="CP096208">
    <property type="protein sequence ID" value="UPQ81915.1"/>
    <property type="molecule type" value="Genomic_DNA"/>
</dbReference>
<evidence type="ECO:0000256" key="7">
    <source>
        <dbReference type="ARBA" id="ARBA00048348"/>
    </source>
</evidence>
<keyword evidence="6 8" id="KW-0456">Lyase</keyword>
<dbReference type="SMART" id="SM00947">
    <property type="entry name" value="Pro_CA"/>
    <property type="match status" value="1"/>
</dbReference>
<protein>
    <recommendedName>
        <fullName evidence="3 8">Carbonic anhydrase</fullName>
        <ecNumber evidence="3 8">4.2.1.1</ecNumber>
    </recommendedName>
    <alternativeName>
        <fullName evidence="8">Carbonate dehydratase</fullName>
    </alternativeName>
</protein>
<gene>
    <name evidence="9" type="primary">can</name>
    <name evidence="9" type="ORF">M0M42_16090</name>
</gene>
<dbReference type="Gene3D" id="3.40.1050.10">
    <property type="entry name" value="Carbonic anhydrase"/>
    <property type="match status" value="1"/>
</dbReference>
<evidence type="ECO:0000256" key="1">
    <source>
        <dbReference type="ARBA" id="ARBA00001947"/>
    </source>
</evidence>
<dbReference type="EC" id="4.2.1.1" evidence="3 8"/>
<accession>A0ABY4KND4</accession>
<keyword evidence="5 8" id="KW-0862">Zinc</keyword>